<dbReference type="GO" id="GO:0005524">
    <property type="term" value="F:ATP binding"/>
    <property type="evidence" value="ECO:0007669"/>
    <property type="project" value="UniProtKB-KW"/>
</dbReference>
<keyword evidence="6" id="KW-0067">ATP-binding</keyword>
<dbReference type="AlphaFoldDB" id="A0A645HBD4"/>
<feature type="domain" description="Riboflavin kinase" evidence="7">
    <location>
        <begin position="4"/>
        <end position="127"/>
    </location>
</feature>
<dbReference type="InterPro" id="IPR023465">
    <property type="entry name" value="Riboflavin_kinase_dom_sf"/>
</dbReference>
<evidence type="ECO:0000259" key="7">
    <source>
        <dbReference type="SMART" id="SM00904"/>
    </source>
</evidence>
<evidence type="ECO:0000256" key="4">
    <source>
        <dbReference type="ARBA" id="ARBA00022679"/>
    </source>
</evidence>
<organism evidence="8">
    <name type="scientific">bioreactor metagenome</name>
    <dbReference type="NCBI Taxonomy" id="1076179"/>
    <lineage>
        <taxon>unclassified sequences</taxon>
        <taxon>metagenomes</taxon>
        <taxon>ecological metagenomes</taxon>
    </lineage>
</organism>
<gene>
    <name evidence="8" type="primary">ribR_4</name>
    <name evidence="8" type="ORF">SDC9_180891</name>
</gene>
<dbReference type="EC" id="2.7.1.26" evidence="1"/>
<dbReference type="GO" id="GO:0009398">
    <property type="term" value="P:FMN biosynthetic process"/>
    <property type="evidence" value="ECO:0007669"/>
    <property type="project" value="TreeGrafter"/>
</dbReference>
<evidence type="ECO:0000256" key="6">
    <source>
        <dbReference type="ARBA" id="ARBA00022840"/>
    </source>
</evidence>
<proteinExistence type="predicted"/>
<evidence type="ECO:0000256" key="1">
    <source>
        <dbReference type="ARBA" id="ARBA00012105"/>
    </source>
</evidence>
<name>A0A645HBD4_9ZZZZ</name>
<keyword evidence="3" id="KW-0288">FMN</keyword>
<dbReference type="PANTHER" id="PTHR22749:SF6">
    <property type="entry name" value="RIBOFLAVIN KINASE"/>
    <property type="match status" value="1"/>
</dbReference>
<comment type="caution">
    <text evidence="8">The sequence shown here is derived from an EMBL/GenBank/DDBJ whole genome shotgun (WGS) entry which is preliminary data.</text>
</comment>
<evidence type="ECO:0000256" key="3">
    <source>
        <dbReference type="ARBA" id="ARBA00022643"/>
    </source>
</evidence>
<dbReference type="EMBL" id="VSSQ01085904">
    <property type="protein sequence ID" value="MPN33404.1"/>
    <property type="molecule type" value="Genomic_DNA"/>
</dbReference>
<reference evidence="8" key="1">
    <citation type="submission" date="2019-08" db="EMBL/GenBank/DDBJ databases">
        <authorList>
            <person name="Kucharzyk K."/>
            <person name="Murdoch R.W."/>
            <person name="Higgins S."/>
            <person name="Loffler F."/>
        </authorList>
    </citation>
    <scope>NUCLEOTIDE SEQUENCE</scope>
</reference>
<accession>A0A645HBD4</accession>
<evidence type="ECO:0000256" key="5">
    <source>
        <dbReference type="ARBA" id="ARBA00022741"/>
    </source>
</evidence>
<dbReference type="SMART" id="SM00904">
    <property type="entry name" value="Flavokinase"/>
    <property type="match status" value="1"/>
</dbReference>
<dbReference type="PANTHER" id="PTHR22749">
    <property type="entry name" value="RIBOFLAVIN KINASE/FMN ADENYLYLTRANSFERASE"/>
    <property type="match status" value="1"/>
</dbReference>
<dbReference type="InterPro" id="IPR023468">
    <property type="entry name" value="Riboflavin_kinase"/>
</dbReference>
<sequence>MEPIAVVEGIVGQGKRVGRTMGVPTANLPFPSAENRPENGIYVAEVVFPDENMRREEGVLSQGYHPTLPEGEPTVEVFLLNRHEDLYGKYIQIRYLQYIRPEIKFDSREALRLKMQEDIAAARAWFVKRAEEEK</sequence>
<dbReference type="GO" id="GO:0008531">
    <property type="term" value="F:riboflavin kinase activity"/>
    <property type="evidence" value="ECO:0007669"/>
    <property type="project" value="UniProtKB-EC"/>
</dbReference>
<dbReference type="InterPro" id="IPR015865">
    <property type="entry name" value="Riboflavin_kinase_bac/euk"/>
</dbReference>
<keyword evidence="4 8" id="KW-0808">Transferase</keyword>
<evidence type="ECO:0000256" key="2">
    <source>
        <dbReference type="ARBA" id="ARBA00022630"/>
    </source>
</evidence>
<keyword evidence="2" id="KW-0285">Flavoprotein</keyword>
<dbReference type="Gene3D" id="2.40.30.30">
    <property type="entry name" value="Riboflavin kinase-like"/>
    <property type="match status" value="1"/>
</dbReference>
<dbReference type="SUPFAM" id="SSF82114">
    <property type="entry name" value="Riboflavin kinase-like"/>
    <property type="match status" value="1"/>
</dbReference>
<dbReference type="GO" id="GO:0009231">
    <property type="term" value="P:riboflavin biosynthetic process"/>
    <property type="evidence" value="ECO:0007669"/>
    <property type="project" value="InterPro"/>
</dbReference>
<keyword evidence="5" id="KW-0547">Nucleotide-binding</keyword>
<protein>
    <recommendedName>
        <fullName evidence="1">riboflavin kinase</fullName>
        <ecNumber evidence="1">2.7.1.26</ecNumber>
    </recommendedName>
</protein>
<dbReference type="Pfam" id="PF01687">
    <property type="entry name" value="Flavokinase"/>
    <property type="match status" value="1"/>
</dbReference>
<keyword evidence="8" id="KW-0418">Kinase</keyword>
<evidence type="ECO:0000313" key="8">
    <source>
        <dbReference type="EMBL" id="MPN33404.1"/>
    </source>
</evidence>